<accession>A0ABU9IQ95</accession>
<reference evidence="2 3" key="1">
    <citation type="submission" date="2024-04" db="EMBL/GenBank/DDBJ databases">
        <title>Flavobacterium sp. DGU38 16S ribosomal RNA gene Genome sequencing and assembly.</title>
        <authorList>
            <person name="Park S."/>
        </authorList>
    </citation>
    <scope>NUCLEOTIDE SEQUENCE [LARGE SCALE GENOMIC DNA]</scope>
    <source>
        <strain evidence="2 3">DGU38</strain>
    </source>
</reference>
<dbReference type="EMBL" id="JBBYHS010000009">
    <property type="protein sequence ID" value="MEL1254078.1"/>
    <property type="molecule type" value="Genomic_DNA"/>
</dbReference>
<dbReference type="InterPro" id="IPR027417">
    <property type="entry name" value="P-loop_NTPase"/>
</dbReference>
<keyword evidence="3" id="KW-1185">Reference proteome</keyword>
<dbReference type="RefSeq" id="WP_341692085.1">
    <property type="nucleotide sequence ID" value="NZ_JBBYHS010000009.1"/>
</dbReference>
<dbReference type="Proteomes" id="UP001485226">
    <property type="component" value="Unassembled WGS sequence"/>
</dbReference>
<keyword evidence="1" id="KW-0175">Coiled coil</keyword>
<protein>
    <submittedName>
        <fullName evidence="2">AAA family ATPase</fullName>
    </submittedName>
</protein>
<evidence type="ECO:0000313" key="2">
    <source>
        <dbReference type="EMBL" id="MEL1254078.1"/>
    </source>
</evidence>
<gene>
    <name evidence="2" type="ORF">AAEO57_09850</name>
</gene>
<evidence type="ECO:0000256" key="1">
    <source>
        <dbReference type="SAM" id="Coils"/>
    </source>
</evidence>
<organism evidence="2 3">
    <name type="scientific">Flavobacterium calami</name>
    <dbReference type="NCBI Taxonomy" id="3139144"/>
    <lineage>
        <taxon>Bacteria</taxon>
        <taxon>Pseudomonadati</taxon>
        <taxon>Bacteroidota</taxon>
        <taxon>Flavobacteriia</taxon>
        <taxon>Flavobacteriales</taxon>
        <taxon>Flavobacteriaceae</taxon>
        <taxon>Flavobacterium</taxon>
    </lineage>
</organism>
<feature type="coiled-coil region" evidence="1">
    <location>
        <begin position="269"/>
        <end position="324"/>
    </location>
</feature>
<feature type="coiled-coil region" evidence="1">
    <location>
        <begin position="398"/>
        <end position="446"/>
    </location>
</feature>
<dbReference type="PANTHER" id="PTHR32114">
    <property type="entry name" value="ABC TRANSPORTER ABCH.3"/>
    <property type="match status" value="1"/>
</dbReference>
<comment type="caution">
    <text evidence="2">The sequence shown here is derived from an EMBL/GenBank/DDBJ whole genome shotgun (WGS) entry which is preliminary data.</text>
</comment>
<dbReference type="SUPFAM" id="SSF52540">
    <property type="entry name" value="P-loop containing nucleoside triphosphate hydrolases"/>
    <property type="match status" value="2"/>
</dbReference>
<dbReference type="PANTHER" id="PTHR32114:SF2">
    <property type="entry name" value="ABC TRANSPORTER ABCH.3"/>
    <property type="match status" value="1"/>
</dbReference>
<dbReference type="Gene3D" id="3.40.50.300">
    <property type="entry name" value="P-loop containing nucleotide triphosphate hydrolases"/>
    <property type="match status" value="2"/>
</dbReference>
<sequence>MRTIFLPNLKKIRIQNFTLYPNGLDFQYNFINGVNIVIGGNGMGKTTFVNLIKYSIIGHYKKDFDFTRTYKDRKIEKRVLNPIDYYKNRLDRSIITKDKATITIDFIINENLFTVERCIENIALNSYSINNKKIEGKIISQSKYEDLKDELKTDYLQKKYEDDISKASGLSFDDLIFFVNEILYFGEDHKTILWNDGKSGSDVQNELFNKYFNSPELDKARQEAERQSRYFDSSSRHRSEDIRAIKKVLDKVILEKENKVDGQTLNSKILELNTSIQDLDKQIEKKQSSRKNVDNKILLLNNKINELSLQESNLDKNKKVAENKLFENKWLQLHKNYELYFQSIKTNHICPLCTREVDEKFTEEKIRHSNNCMLCDQEINEVKNDDLDAEFKEINRQLIEEHTKIQNFQKEINENEKNLKELDKDFKILSAKKRELQSELRNLEFSNTKVPKEEVDQLQAFYDEIASLDKLKNDFQEKSRLERIKVIEYSALIEEQIAKETNRFSILFSEFAGEFLGVNCSLTYDDLGIGKRFYPVINGKIRQYEEELSESQRFFVDHSFRMSIMSFFYTKPTFYIVETPDSSLDISYEKNAAKVFMRFLEKDNALILTTNLNNSEFLNHLIELSKNKISVISLLEIGKKSIIQSASNTMLEIYNEIKNKIK</sequence>
<name>A0ABU9IQ95_9FLAO</name>
<evidence type="ECO:0000313" key="3">
    <source>
        <dbReference type="Proteomes" id="UP001485226"/>
    </source>
</evidence>
<proteinExistence type="predicted"/>